<evidence type="ECO:0000256" key="3">
    <source>
        <dbReference type="ARBA" id="ARBA00023180"/>
    </source>
</evidence>
<dbReference type="SUPFAM" id="SSF51445">
    <property type="entry name" value="(Trans)glycosidases"/>
    <property type="match status" value="2"/>
</dbReference>
<evidence type="ECO:0000256" key="8">
    <source>
        <dbReference type="SAM" id="Phobius"/>
    </source>
</evidence>
<proteinExistence type="inferred from homology"/>
<dbReference type="OrthoDB" id="62120at2759"/>
<reference evidence="9 10" key="1">
    <citation type="submission" date="2019-01" db="EMBL/GenBank/DDBJ databases">
        <title>Draft genome sequence of Psathyrella aberdarensis IHI B618.</title>
        <authorList>
            <person name="Buettner E."/>
            <person name="Kellner H."/>
        </authorList>
    </citation>
    <scope>NUCLEOTIDE SEQUENCE [LARGE SCALE GENOMIC DNA]</scope>
    <source>
        <strain evidence="9 10">IHI B618</strain>
    </source>
</reference>
<dbReference type="AlphaFoldDB" id="A0A4Q2DBZ9"/>
<dbReference type="STRING" id="2316362.A0A4Q2DBZ9"/>
<dbReference type="Gene3D" id="3.20.20.80">
    <property type="entry name" value="Glycosidases"/>
    <property type="match status" value="2"/>
</dbReference>
<evidence type="ECO:0000256" key="7">
    <source>
        <dbReference type="ARBA" id="ARBA00038929"/>
    </source>
</evidence>
<dbReference type="GO" id="GO:0071555">
    <property type="term" value="P:cell wall organization"/>
    <property type="evidence" value="ECO:0007669"/>
    <property type="project" value="UniProtKB-KW"/>
</dbReference>
<dbReference type="GO" id="GO:0009986">
    <property type="term" value="C:cell surface"/>
    <property type="evidence" value="ECO:0007669"/>
    <property type="project" value="TreeGrafter"/>
</dbReference>
<dbReference type="EMBL" id="SDEE01000358">
    <property type="protein sequence ID" value="RXW17230.1"/>
    <property type="molecule type" value="Genomic_DNA"/>
</dbReference>
<protein>
    <recommendedName>
        <fullName evidence="7">glucan 1,3-beta-glucosidase</fullName>
        <ecNumber evidence="7">3.2.1.58</ecNumber>
    </recommendedName>
</protein>
<accession>A0A4Q2DBZ9</accession>
<organism evidence="9 10">
    <name type="scientific">Candolleomyces aberdarensis</name>
    <dbReference type="NCBI Taxonomy" id="2316362"/>
    <lineage>
        <taxon>Eukaryota</taxon>
        <taxon>Fungi</taxon>
        <taxon>Dikarya</taxon>
        <taxon>Basidiomycota</taxon>
        <taxon>Agaricomycotina</taxon>
        <taxon>Agaricomycetes</taxon>
        <taxon>Agaricomycetidae</taxon>
        <taxon>Agaricales</taxon>
        <taxon>Agaricineae</taxon>
        <taxon>Psathyrellaceae</taxon>
        <taxon>Candolleomyces</taxon>
    </lineage>
</organism>
<keyword evidence="8" id="KW-0812">Transmembrane</keyword>
<keyword evidence="8" id="KW-1133">Transmembrane helix</keyword>
<dbReference type="GO" id="GO:0005576">
    <property type="term" value="C:extracellular region"/>
    <property type="evidence" value="ECO:0007669"/>
    <property type="project" value="TreeGrafter"/>
</dbReference>
<dbReference type="PANTHER" id="PTHR31297">
    <property type="entry name" value="GLUCAN ENDO-1,6-BETA-GLUCOSIDASE B"/>
    <property type="match status" value="1"/>
</dbReference>
<evidence type="ECO:0000256" key="5">
    <source>
        <dbReference type="ARBA" id="ARBA00023316"/>
    </source>
</evidence>
<comment type="catalytic activity">
    <reaction evidence="6">
        <text>Successive hydrolysis of beta-D-glucose units from the non-reducing ends of (1-&gt;3)-beta-D-glucans, releasing alpha-glucose.</text>
        <dbReference type="EC" id="3.2.1.58"/>
    </reaction>
</comment>
<dbReference type="EC" id="3.2.1.58" evidence="7"/>
<keyword evidence="10" id="KW-1185">Reference proteome</keyword>
<dbReference type="GO" id="GO:0004338">
    <property type="term" value="F:glucan exo-1,3-beta-glucosidase activity"/>
    <property type="evidence" value="ECO:0007669"/>
    <property type="project" value="UniProtKB-EC"/>
</dbReference>
<keyword evidence="3" id="KW-0325">Glycoprotein</keyword>
<keyword evidence="2" id="KW-0378">Hydrolase</keyword>
<evidence type="ECO:0000256" key="4">
    <source>
        <dbReference type="ARBA" id="ARBA00023295"/>
    </source>
</evidence>
<evidence type="ECO:0000256" key="1">
    <source>
        <dbReference type="ARBA" id="ARBA00005641"/>
    </source>
</evidence>
<comment type="similarity">
    <text evidence="1">Belongs to the glycosyl hydrolase 5 (cellulase A) family.</text>
</comment>
<evidence type="ECO:0000256" key="6">
    <source>
        <dbReference type="ARBA" id="ARBA00036824"/>
    </source>
</evidence>
<keyword evidence="5" id="KW-0961">Cell wall biogenesis/degradation</keyword>
<feature type="transmembrane region" description="Helical" evidence="8">
    <location>
        <begin position="77"/>
        <end position="101"/>
    </location>
</feature>
<dbReference type="InterPro" id="IPR017853">
    <property type="entry name" value="GH"/>
</dbReference>
<dbReference type="GO" id="GO:0009251">
    <property type="term" value="P:glucan catabolic process"/>
    <property type="evidence" value="ECO:0007669"/>
    <property type="project" value="TreeGrafter"/>
</dbReference>
<keyword evidence="8" id="KW-0472">Membrane</keyword>
<sequence length="509" mass="57656">MGALQHAGSDPLENFTNVAANQETRQEVDLPPPPYQAAGFSQHHTNTAQIEAHNLQTSELVNQREKNQRRLWPRRRAFLIVIFVVLSIVVVFLIIFLPVYFKVVQPNRSSRYTVAETRGGNGSRVVTEDGTEFVYSNPFGEPITTPQLYQKYSPALDEWDLSVAMASDRTEGGGLEQIEEHYRTFITEKDIAEIAGAGLTWIRLPIGFWAIETFPGEPFLEKKSWKHILKVLQWLGERCVPWTMPLPYDSATSHKIQSRAFDSCFSDTNQTFLRHAVLLGFNYGGKTDSINFLRGAMGLANAQRTLYYIRTLAEFVSQPQWRNVVPMLSILNEPLTPFIGMDQLRSFYLEAYKTVRNLPGSNGPYLVIHDGFGVAPYFPLQDGFMARAERIAVEKHQYVAFEEEDTDTVSSGSAQQVSRWGPLFNQSRADHGITLATEFSAAFLDCGLFLRSVGQVPKYKGDCTLWGDYADWGLGIKSSLMQFVGAQMDALRDWFYFNWKVRRSVSPPL</sequence>
<evidence type="ECO:0000313" key="9">
    <source>
        <dbReference type="EMBL" id="RXW17230.1"/>
    </source>
</evidence>
<dbReference type="InterPro" id="IPR050386">
    <property type="entry name" value="Glycosyl_hydrolase_5"/>
</dbReference>
<evidence type="ECO:0000256" key="2">
    <source>
        <dbReference type="ARBA" id="ARBA00022801"/>
    </source>
</evidence>
<comment type="caution">
    <text evidence="9">The sequence shown here is derived from an EMBL/GenBank/DDBJ whole genome shotgun (WGS) entry which is preliminary data.</text>
</comment>
<gene>
    <name evidence="9" type="ORF">EST38_g8624</name>
</gene>
<keyword evidence="4" id="KW-0326">Glycosidase</keyword>
<name>A0A4Q2DBZ9_9AGAR</name>
<dbReference type="PANTHER" id="PTHR31297:SF34">
    <property type="entry name" value="GLUCAN 1,3-BETA-GLUCOSIDASE 2"/>
    <property type="match status" value="1"/>
</dbReference>
<dbReference type="Proteomes" id="UP000290288">
    <property type="component" value="Unassembled WGS sequence"/>
</dbReference>
<evidence type="ECO:0000313" key="10">
    <source>
        <dbReference type="Proteomes" id="UP000290288"/>
    </source>
</evidence>